<name>A0A7R7XSL4_9EURO</name>
<organism evidence="2 3">
    <name type="scientific">Aspergillus puulaauensis</name>
    <dbReference type="NCBI Taxonomy" id="1220207"/>
    <lineage>
        <taxon>Eukaryota</taxon>
        <taxon>Fungi</taxon>
        <taxon>Dikarya</taxon>
        <taxon>Ascomycota</taxon>
        <taxon>Pezizomycotina</taxon>
        <taxon>Eurotiomycetes</taxon>
        <taxon>Eurotiomycetidae</taxon>
        <taxon>Eurotiales</taxon>
        <taxon>Aspergillaceae</taxon>
        <taxon>Aspergillus</taxon>
    </lineage>
</organism>
<reference evidence="2" key="2">
    <citation type="submission" date="2021-02" db="EMBL/GenBank/DDBJ databases">
        <title>Aspergillus puulaauensis MK2 genome sequence.</title>
        <authorList>
            <person name="Futagami T."/>
            <person name="Mori K."/>
            <person name="Kadooka C."/>
            <person name="Tanaka T."/>
        </authorList>
    </citation>
    <scope>NUCLEOTIDE SEQUENCE</scope>
    <source>
        <strain evidence="2">MK2</strain>
    </source>
</reference>
<gene>
    <name evidence="2" type="ORF">APUU_60034S</name>
</gene>
<feature type="chain" id="PRO_5031303636" evidence="1">
    <location>
        <begin position="21"/>
        <end position="136"/>
    </location>
</feature>
<dbReference type="AlphaFoldDB" id="A0A7R7XSL4"/>
<dbReference type="Proteomes" id="UP000654913">
    <property type="component" value="Chromosome 6"/>
</dbReference>
<dbReference type="RefSeq" id="XP_041559180.1">
    <property type="nucleotide sequence ID" value="XM_041706834.1"/>
</dbReference>
<keyword evidence="1" id="KW-0732">Signal</keyword>
<evidence type="ECO:0000313" key="3">
    <source>
        <dbReference type="Proteomes" id="UP000654913"/>
    </source>
</evidence>
<evidence type="ECO:0000256" key="1">
    <source>
        <dbReference type="SAM" id="SignalP"/>
    </source>
</evidence>
<sequence>MFKSILPALFMASCLPTAMAATCSAVGWMRDNSVIVTGPLTATDGVKLYNPDGDQIGEMDCSDECPGACTEFGWVDGDGLQARFGWAASCDINKFTECHGSYDSQSHIEGQDPTSGTDFYGIGVTSSSQCKIEFEW</sequence>
<dbReference type="EMBL" id="AP024448">
    <property type="protein sequence ID" value="BCS26986.1"/>
    <property type="molecule type" value="Genomic_DNA"/>
</dbReference>
<proteinExistence type="predicted"/>
<protein>
    <submittedName>
        <fullName evidence="2">Uncharacterized protein</fullName>
    </submittedName>
</protein>
<reference evidence="2" key="1">
    <citation type="submission" date="2021-01" db="EMBL/GenBank/DDBJ databases">
        <authorList>
            <consortium name="Aspergillus puulaauensis MK2 genome sequencing consortium"/>
            <person name="Kazuki M."/>
            <person name="Futagami T."/>
        </authorList>
    </citation>
    <scope>NUCLEOTIDE SEQUENCE</scope>
    <source>
        <strain evidence="2">MK2</strain>
    </source>
</reference>
<dbReference type="GeneID" id="64976991"/>
<keyword evidence="3" id="KW-1185">Reference proteome</keyword>
<feature type="signal peptide" evidence="1">
    <location>
        <begin position="1"/>
        <end position="20"/>
    </location>
</feature>
<dbReference type="OrthoDB" id="4250746at2759"/>
<evidence type="ECO:0000313" key="2">
    <source>
        <dbReference type="EMBL" id="BCS26986.1"/>
    </source>
</evidence>
<accession>A0A7R7XSL4</accession>
<dbReference type="KEGG" id="apuu:APUU_60034S"/>